<evidence type="ECO:0000313" key="1">
    <source>
        <dbReference type="EMBL" id="ABJ87198.1"/>
    </source>
</evidence>
<sequence length="153" mass="16549">MRMVLGLRCSNTDYHYALLSGTKKVPLVEDQGSVSYPGGLKKPAALKWMVDEIQDRLRKSDIDSVVIKGPEPAATRTSSLVERVEYETAAMIACAEVGLKAVFKKVKSTLAKDLGLKGKGKYLQTLDTSAIPGFSTLSEKAKEAALAAWTELS</sequence>
<dbReference type="STRING" id="234267.Acid_6272"/>
<accession>Q01T22</accession>
<dbReference type="HOGENOM" id="CLU_1712082_0_0_0"/>
<protein>
    <recommendedName>
        <fullName evidence="2">Holliday junction resolvase RuvC</fullName>
    </recommendedName>
</protein>
<name>Q01T22_SOLUE</name>
<gene>
    <name evidence="1" type="ordered locus">Acid_6272</name>
</gene>
<dbReference type="EMBL" id="CP000473">
    <property type="protein sequence ID" value="ABJ87198.1"/>
    <property type="molecule type" value="Genomic_DNA"/>
</dbReference>
<dbReference type="InParanoid" id="Q01T22"/>
<reference evidence="1" key="1">
    <citation type="submission" date="2006-10" db="EMBL/GenBank/DDBJ databases">
        <title>Complete sequence of Solibacter usitatus Ellin6076.</title>
        <authorList>
            <consortium name="US DOE Joint Genome Institute"/>
            <person name="Copeland A."/>
            <person name="Lucas S."/>
            <person name="Lapidus A."/>
            <person name="Barry K."/>
            <person name="Detter J.C."/>
            <person name="Glavina del Rio T."/>
            <person name="Hammon N."/>
            <person name="Israni S."/>
            <person name="Dalin E."/>
            <person name="Tice H."/>
            <person name="Pitluck S."/>
            <person name="Thompson L.S."/>
            <person name="Brettin T."/>
            <person name="Bruce D."/>
            <person name="Han C."/>
            <person name="Tapia R."/>
            <person name="Gilna P."/>
            <person name="Schmutz J."/>
            <person name="Larimer F."/>
            <person name="Land M."/>
            <person name="Hauser L."/>
            <person name="Kyrpides N."/>
            <person name="Mikhailova N."/>
            <person name="Janssen P.H."/>
            <person name="Kuske C.R."/>
            <person name="Richardson P."/>
        </authorList>
    </citation>
    <scope>NUCLEOTIDE SEQUENCE</scope>
    <source>
        <strain evidence="1">Ellin6076</strain>
    </source>
</reference>
<proteinExistence type="predicted"/>
<dbReference type="KEGG" id="sus:Acid_6272"/>
<dbReference type="AlphaFoldDB" id="Q01T22"/>
<evidence type="ECO:0008006" key="2">
    <source>
        <dbReference type="Google" id="ProtNLM"/>
    </source>
</evidence>
<organism evidence="1">
    <name type="scientific">Solibacter usitatus (strain Ellin6076)</name>
    <dbReference type="NCBI Taxonomy" id="234267"/>
    <lineage>
        <taxon>Bacteria</taxon>
        <taxon>Pseudomonadati</taxon>
        <taxon>Acidobacteriota</taxon>
        <taxon>Terriglobia</taxon>
        <taxon>Bryobacterales</taxon>
        <taxon>Solibacteraceae</taxon>
        <taxon>Candidatus Solibacter</taxon>
    </lineage>
</organism>
<dbReference type="OrthoDB" id="7605362at2"/>